<dbReference type="RefSeq" id="WP_116882390.1">
    <property type="nucleotide sequence ID" value="NZ_QEKH01000001.1"/>
</dbReference>
<dbReference type="InterPro" id="IPR017900">
    <property type="entry name" value="4Fe4S_Fe_S_CS"/>
</dbReference>
<comment type="caution">
    <text evidence="5">The sequence shown here is derived from an EMBL/GenBank/DDBJ whole genome shotgun (WGS) entry which is preliminary data.</text>
</comment>
<dbReference type="EMBL" id="QEKH01000001">
    <property type="protein sequence ID" value="PVY46000.1"/>
    <property type="molecule type" value="Genomic_DNA"/>
</dbReference>
<dbReference type="PANTHER" id="PTHR43312">
    <property type="entry name" value="D-THREO-ALDOSE 1-DEHYDROGENASE"/>
    <property type="match status" value="1"/>
</dbReference>
<name>A0A2U1BBG0_9BACT</name>
<dbReference type="CDD" id="cd19096">
    <property type="entry name" value="AKR_Fe-S_oxidoreductase"/>
    <property type="match status" value="1"/>
</dbReference>
<proteinExistence type="predicted"/>
<dbReference type="Gene3D" id="1.10.1060.10">
    <property type="entry name" value="Alpha-helical ferredoxin"/>
    <property type="match status" value="1"/>
</dbReference>
<dbReference type="InterPro" id="IPR017896">
    <property type="entry name" value="4Fe4S_Fe-S-bd"/>
</dbReference>
<dbReference type="GeneID" id="78293731"/>
<evidence type="ECO:0000259" key="4">
    <source>
        <dbReference type="PROSITE" id="PS51379"/>
    </source>
</evidence>
<dbReference type="GO" id="GO:0051536">
    <property type="term" value="F:iron-sulfur cluster binding"/>
    <property type="evidence" value="ECO:0007669"/>
    <property type="project" value="UniProtKB-KW"/>
</dbReference>
<dbReference type="Pfam" id="PF00248">
    <property type="entry name" value="Aldo_ket_red"/>
    <property type="match status" value="1"/>
</dbReference>
<gene>
    <name evidence="5" type="ORF">C8D82_101198</name>
</gene>
<dbReference type="PROSITE" id="PS00198">
    <property type="entry name" value="4FE4S_FER_1"/>
    <property type="match status" value="1"/>
</dbReference>
<evidence type="ECO:0000256" key="3">
    <source>
        <dbReference type="ARBA" id="ARBA00023014"/>
    </source>
</evidence>
<dbReference type="SUPFAM" id="SSF46548">
    <property type="entry name" value="alpha-helical ferredoxin"/>
    <property type="match status" value="1"/>
</dbReference>
<dbReference type="Gene3D" id="3.20.20.100">
    <property type="entry name" value="NADP-dependent oxidoreductase domain"/>
    <property type="match status" value="1"/>
</dbReference>
<dbReference type="PANTHER" id="PTHR43312:SF2">
    <property type="entry name" value="OXIDOREDUCTASE"/>
    <property type="match status" value="1"/>
</dbReference>
<keyword evidence="2" id="KW-0408">Iron</keyword>
<dbReference type="InterPro" id="IPR023210">
    <property type="entry name" value="NADP_OxRdtase_dom"/>
</dbReference>
<dbReference type="SUPFAM" id="SSF51430">
    <property type="entry name" value="NAD(P)-linked oxidoreductase"/>
    <property type="match status" value="1"/>
</dbReference>
<keyword evidence="3" id="KW-0411">Iron-sulfur</keyword>
<dbReference type="InterPro" id="IPR009051">
    <property type="entry name" value="Helical_ferredxn"/>
</dbReference>
<dbReference type="InterPro" id="IPR053135">
    <property type="entry name" value="AKR2_Oxidoreductase"/>
</dbReference>
<evidence type="ECO:0000256" key="1">
    <source>
        <dbReference type="ARBA" id="ARBA00022723"/>
    </source>
</evidence>
<protein>
    <recommendedName>
        <fullName evidence="4">4Fe-4S ferredoxin-type domain-containing protein</fullName>
    </recommendedName>
</protein>
<evidence type="ECO:0000313" key="6">
    <source>
        <dbReference type="Proteomes" id="UP000245959"/>
    </source>
</evidence>
<feature type="domain" description="4Fe-4S ferredoxin-type" evidence="4">
    <location>
        <begin position="334"/>
        <end position="362"/>
    </location>
</feature>
<evidence type="ECO:0000256" key="2">
    <source>
        <dbReference type="ARBA" id="ARBA00023004"/>
    </source>
</evidence>
<dbReference type="Pfam" id="PF13187">
    <property type="entry name" value="Fer4_9"/>
    <property type="match status" value="1"/>
</dbReference>
<keyword evidence="6" id="KW-1185">Reference proteome</keyword>
<evidence type="ECO:0000313" key="5">
    <source>
        <dbReference type="EMBL" id="PVY46000.1"/>
    </source>
</evidence>
<organism evidence="5 6">
    <name type="scientific">Victivallis vadensis</name>
    <dbReference type="NCBI Taxonomy" id="172901"/>
    <lineage>
        <taxon>Bacteria</taxon>
        <taxon>Pseudomonadati</taxon>
        <taxon>Lentisphaerota</taxon>
        <taxon>Lentisphaeria</taxon>
        <taxon>Victivallales</taxon>
        <taxon>Victivallaceae</taxon>
        <taxon>Victivallis</taxon>
    </lineage>
</organism>
<accession>A0A2U1BBG0</accession>
<dbReference type="Proteomes" id="UP000245959">
    <property type="component" value="Unassembled WGS sequence"/>
</dbReference>
<reference evidence="5 6" key="1">
    <citation type="submission" date="2018-04" db="EMBL/GenBank/DDBJ databases">
        <title>Genomic Encyclopedia of Type Strains, Phase IV (KMG-IV): sequencing the most valuable type-strain genomes for metagenomic binning, comparative biology and taxonomic classification.</title>
        <authorList>
            <person name="Goeker M."/>
        </authorList>
    </citation>
    <scope>NUCLEOTIDE SEQUENCE [LARGE SCALE GENOMIC DNA]</scope>
    <source>
        <strain evidence="5 6">DSM 14823</strain>
    </source>
</reference>
<dbReference type="InterPro" id="IPR036812">
    <property type="entry name" value="NAD(P)_OxRdtase_dom_sf"/>
</dbReference>
<dbReference type="PROSITE" id="PS51379">
    <property type="entry name" value="4FE4S_FER_2"/>
    <property type="match status" value="1"/>
</dbReference>
<sequence>MIYKTFKDLHISQLGMGNMRLPVNADGSIDTEQAQRIIDYAFDHGVNYYDTAYVYHKGESESFLGNALRNRPRDRYFLATKFPGFLFTPGQNPKDIFEEQLRRCRTGYFDFYLMHNVNEKSIGTYTDEQLRLLDYFAGEQRNGRIRYLGFSSHGKPETLAKFADHHEWDFAQIQLNYLDWTLQDAKTQYEILTERRLPVIVMEPVRGGSLADLTPEANALLKAAEPERSIASWSFRWLTGLENVLVVLSGMSTLEQLKDNIATFDRPDPLTAEQEAVLMKACELFRNHFNVPCTACRYCCDDCPQQLNIPDLMNIYNSYSITPNVAIMQRMDRLRENERPANCIACGACTQHCPQSIDIPGIMAKLAEVMRTRS</sequence>
<keyword evidence="1" id="KW-0479">Metal-binding</keyword>
<dbReference type="GO" id="GO:0046872">
    <property type="term" value="F:metal ion binding"/>
    <property type="evidence" value="ECO:0007669"/>
    <property type="project" value="UniProtKB-KW"/>
</dbReference>
<dbReference type="AlphaFoldDB" id="A0A2U1BBG0"/>